<feature type="transmembrane region" description="Helical" evidence="1">
    <location>
        <begin position="143"/>
        <end position="163"/>
    </location>
</feature>
<reference evidence="2 3" key="1">
    <citation type="submission" date="2016-10" db="EMBL/GenBank/DDBJ databases">
        <title>The Draft Genome Sequence of the Potato Rhizosphere Bacteria Ochrobactrum sp. IPA7.2.</title>
        <authorList>
            <person name="Gogoleva N.E."/>
            <person name="Khlopko Y.A."/>
            <person name="Burygin G.L."/>
            <person name="Plotnikov A.O."/>
        </authorList>
    </citation>
    <scope>NUCLEOTIDE SEQUENCE [LARGE SCALE GENOMIC DNA]</scope>
    <source>
        <strain evidence="2 3">IPA7.2</strain>
    </source>
</reference>
<keyword evidence="1" id="KW-0472">Membrane</keyword>
<feature type="transmembrane region" description="Helical" evidence="1">
    <location>
        <begin position="44"/>
        <end position="65"/>
    </location>
</feature>
<dbReference type="AlphaFoldDB" id="A0A1J6I8V6"/>
<dbReference type="RefSeq" id="WP_071631063.1">
    <property type="nucleotide sequence ID" value="NZ_MOEC01000005.1"/>
</dbReference>
<dbReference type="OrthoDB" id="9904660at2"/>
<sequence length="169" mass="18993">MSLRFVITLNCALVLAVGFFGLFSDQPYWRAVGTAPWLYDYANWLVLLCNGLSGFLSAFLTMHLIDDFDWSYILQYILWLAFLPLQWFIYWRLADWASGTSRRAILICVAAVALAAGGGILAARTLIWNMSYDQEMGGFLDVYSGPVFIFAAAISGLWVVALLRKKKPS</sequence>
<proteinExistence type="predicted"/>
<organism evidence="2 3">
    <name type="scientific">Brucella cytisi</name>
    <dbReference type="NCBI Taxonomy" id="407152"/>
    <lineage>
        <taxon>Bacteria</taxon>
        <taxon>Pseudomonadati</taxon>
        <taxon>Pseudomonadota</taxon>
        <taxon>Alphaproteobacteria</taxon>
        <taxon>Hyphomicrobiales</taxon>
        <taxon>Brucellaceae</taxon>
        <taxon>Brucella/Ochrobactrum group</taxon>
        <taxon>Brucella</taxon>
    </lineage>
</organism>
<name>A0A1J6I8V6_9HYPH</name>
<keyword evidence="1" id="KW-0812">Transmembrane</keyword>
<feature type="transmembrane region" description="Helical" evidence="1">
    <location>
        <begin position="71"/>
        <end position="91"/>
    </location>
</feature>
<feature type="transmembrane region" description="Helical" evidence="1">
    <location>
        <begin position="6"/>
        <end position="23"/>
    </location>
</feature>
<accession>A0A1J6I8V6</accession>
<dbReference type="EMBL" id="MOEC01000005">
    <property type="protein sequence ID" value="OIS94246.1"/>
    <property type="molecule type" value="Genomic_DNA"/>
</dbReference>
<keyword evidence="3" id="KW-1185">Reference proteome</keyword>
<keyword evidence="1" id="KW-1133">Transmembrane helix</keyword>
<evidence type="ECO:0000256" key="1">
    <source>
        <dbReference type="SAM" id="Phobius"/>
    </source>
</evidence>
<comment type="caution">
    <text evidence="2">The sequence shown here is derived from an EMBL/GenBank/DDBJ whole genome shotgun (WGS) entry which is preliminary data.</text>
</comment>
<evidence type="ECO:0000313" key="2">
    <source>
        <dbReference type="EMBL" id="OIS94246.1"/>
    </source>
</evidence>
<feature type="transmembrane region" description="Helical" evidence="1">
    <location>
        <begin position="103"/>
        <end position="123"/>
    </location>
</feature>
<dbReference type="Proteomes" id="UP000182985">
    <property type="component" value="Unassembled WGS sequence"/>
</dbReference>
<gene>
    <name evidence="2" type="ORF">BLA27_06955</name>
</gene>
<protein>
    <submittedName>
        <fullName evidence="2">Uncharacterized protein</fullName>
    </submittedName>
</protein>
<evidence type="ECO:0000313" key="3">
    <source>
        <dbReference type="Proteomes" id="UP000182985"/>
    </source>
</evidence>